<keyword evidence="1" id="KW-0812">Transmembrane</keyword>
<feature type="transmembrane region" description="Helical" evidence="1">
    <location>
        <begin position="64"/>
        <end position="85"/>
    </location>
</feature>
<sequence>MVDLVHRHGPAVRAGTGLRRGRVLALDHARSLALLAMAIFHFAYDLETFGYLPRGTVLTGGWRMLAICTAGSFLFLAGVSLWLAHGQGARWPSFWKRFAKIAAAALLITVATRIAIPQAFIFFGILHAIAAASLVGMLVIRIPAVGVILLAALAFAAPHVARSAFFDPWPLWWTGLQTVPIIAVDYVPLFPWLGPFLLGLAAGRIGTVTGLWTRAATWQGGRLARALAWPGKHSLWVYLLHQPVLIALVWSYTQLMR</sequence>
<dbReference type="EMBL" id="BAABHW010000001">
    <property type="protein sequence ID" value="GAA5067811.1"/>
    <property type="molecule type" value="Genomic_DNA"/>
</dbReference>
<evidence type="ECO:0000313" key="4">
    <source>
        <dbReference type="Proteomes" id="UP001499910"/>
    </source>
</evidence>
<protein>
    <recommendedName>
        <fullName evidence="2">Heparan-alpha-glucosaminide N-acetyltransferase catalytic domain-containing protein</fullName>
    </recommendedName>
</protein>
<evidence type="ECO:0000313" key="3">
    <source>
        <dbReference type="EMBL" id="GAA5067811.1"/>
    </source>
</evidence>
<keyword evidence="1" id="KW-0472">Membrane</keyword>
<dbReference type="Proteomes" id="UP001499910">
    <property type="component" value="Unassembled WGS sequence"/>
</dbReference>
<keyword evidence="1" id="KW-1133">Transmembrane helix</keyword>
<dbReference type="Pfam" id="PF07786">
    <property type="entry name" value="HGSNAT_cat"/>
    <property type="match status" value="1"/>
</dbReference>
<reference evidence="4" key="1">
    <citation type="journal article" date="2019" name="Int. J. Syst. Evol. Microbiol.">
        <title>The Global Catalogue of Microorganisms (GCM) 10K type strain sequencing project: providing services to taxonomists for standard genome sequencing and annotation.</title>
        <authorList>
            <consortium name="The Broad Institute Genomics Platform"/>
            <consortium name="The Broad Institute Genome Sequencing Center for Infectious Disease"/>
            <person name="Wu L."/>
            <person name="Ma J."/>
        </authorList>
    </citation>
    <scope>NUCLEOTIDE SEQUENCE [LARGE SCALE GENOMIC DNA]</scope>
    <source>
        <strain evidence="4">JCM 18015</strain>
    </source>
</reference>
<feature type="transmembrane region" description="Helical" evidence="1">
    <location>
        <begin position="120"/>
        <end position="140"/>
    </location>
</feature>
<evidence type="ECO:0000259" key="2">
    <source>
        <dbReference type="Pfam" id="PF07786"/>
    </source>
</evidence>
<dbReference type="RefSeq" id="WP_345229424.1">
    <property type="nucleotide sequence ID" value="NZ_BAABHW010000001.1"/>
</dbReference>
<keyword evidence="4" id="KW-1185">Reference proteome</keyword>
<accession>A0ABP9KY72</accession>
<gene>
    <name evidence="3" type="ORF">GCM10023209_07800</name>
</gene>
<feature type="transmembrane region" description="Helical" evidence="1">
    <location>
        <begin position="23"/>
        <end position="44"/>
    </location>
</feature>
<proteinExistence type="predicted"/>
<evidence type="ECO:0000256" key="1">
    <source>
        <dbReference type="SAM" id="Phobius"/>
    </source>
</evidence>
<organism evidence="3 4">
    <name type="scientific">[Roseibacterium] beibuensis</name>
    <dbReference type="NCBI Taxonomy" id="1193142"/>
    <lineage>
        <taxon>Bacteria</taxon>
        <taxon>Pseudomonadati</taxon>
        <taxon>Pseudomonadota</taxon>
        <taxon>Alphaproteobacteria</taxon>
        <taxon>Rhodobacterales</taxon>
        <taxon>Roseobacteraceae</taxon>
        <taxon>Roseicyclus</taxon>
    </lineage>
</organism>
<feature type="transmembrane region" description="Helical" evidence="1">
    <location>
        <begin position="97"/>
        <end position="114"/>
    </location>
</feature>
<dbReference type="InterPro" id="IPR012429">
    <property type="entry name" value="HGSNAT_cat"/>
</dbReference>
<name>A0ABP9KY72_9RHOB</name>
<feature type="transmembrane region" description="Helical" evidence="1">
    <location>
        <begin position="147"/>
        <end position="165"/>
    </location>
</feature>
<comment type="caution">
    <text evidence="3">The sequence shown here is derived from an EMBL/GenBank/DDBJ whole genome shotgun (WGS) entry which is preliminary data.</text>
</comment>
<feature type="domain" description="Heparan-alpha-glucosaminide N-acetyltransferase catalytic" evidence="2">
    <location>
        <begin position="22"/>
        <end position="243"/>
    </location>
</feature>
<feature type="transmembrane region" description="Helical" evidence="1">
    <location>
        <begin position="235"/>
        <end position="253"/>
    </location>
</feature>